<evidence type="ECO:0000313" key="3">
    <source>
        <dbReference type="Proteomes" id="UP001218188"/>
    </source>
</evidence>
<keyword evidence="3" id="KW-1185">Reference proteome</keyword>
<proteinExistence type="predicted"/>
<gene>
    <name evidence="2" type="ORF">C8F04DRAFT_1227576</name>
</gene>
<evidence type="ECO:0000256" key="1">
    <source>
        <dbReference type="SAM" id="MobiDB-lite"/>
    </source>
</evidence>
<dbReference type="AlphaFoldDB" id="A0AAD6THR7"/>
<protein>
    <submittedName>
        <fullName evidence="2">Uncharacterized protein</fullName>
    </submittedName>
</protein>
<dbReference type="Proteomes" id="UP001218188">
    <property type="component" value="Unassembled WGS sequence"/>
</dbReference>
<name>A0AAD6THR7_9AGAR</name>
<accession>A0AAD6THR7</accession>
<dbReference type="EMBL" id="JARJCM010000003">
    <property type="protein sequence ID" value="KAJ7046469.1"/>
    <property type="molecule type" value="Genomic_DNA"/>
</dbReference>
<sequence length="418" mass="45796">MSTRPPPPHAPGCRCSSCHLSSKLFPRGPNDRIILPAIRPGDPHPQGPYVGGNDRAHFAPPRPQSTAPHEYRPRHHDAPPMPMSPRYGAPPSGGSGTGSRRSFDQHAAPPPPPGHGHGHEQGHRHGHGHHRSMSAYAPPERPASAMATRSPAMSPAPSHARAPNPSHSTPQGPPPDANNNNGQGQGNLEWMPPRLKWVKKKERDVYEQERVAAACGVNVASPFMEVRLARDGDLLPLARVPTAFNAARLKVESCLCHSVCLPHVLPPPVSVERSLQQPASCQTTSPTLPAIVSALAIDNFAGSWTALGGRSFYLFELGYDNRSYAATMYLFTDALYMALGMPFIPYLVPESRLQTTSWFRSVIQFDVSFRLASKTHHAEVSRTYPTPNRVLKVPFRKSILHFVSFAVQPHIELFSRDE</sequence>
<evidence type="ECO:0000313" key="2">
    <source>
        <dbReference type="EMBL" id="KAJ7046469.1"/>
    </source>
</evidence>
<comment type="caution">
    <text evidence="2">The sequence shown here is derived from an EMBL/GenBank/DDBJ whole genome shotgun (WGS) entry which is preliminary data.</text>
</comment>
<reference evidence="2" key="1">
    <citation type="submission" date="2023-03" db="EMBL/GenBank/DDBJ databases">
        <title>Massive genome expansion in bonnet fungi (Mycena s.s.) driven by repeated elements and novel gene families across ecological guilds.</title>
        <authorList>
            <consortium name="Lawrence Berkeley National Laboratory"/>
            <person name="Harder C.B."/>
            <person name="Miyauchi S."/>
            <person name="Viragh M."/>
            <person name="Kuo A."/>
            <person name="Thoen E."/>
            <person name="Andreopoulos B."/>
            <person name="Lu D."/>
            <person name="Skrede I."/>
            <person name="Drula E."/>
            <person name="Henrissat B."/>
            <person name="Morin E."/>
            <person name="Kohler A."/>
            <person name="Barry K."/>
            <person name="LaButti K."/>
            <person name="Morin E."/>
            <person name="Salamov A."/>
            <person name="Lipzen A."/>
            <person name="Mereny Z."/>
            <person name="Hegedus B."/>
            <person name="Baldrian P."/>
            <person name="Stursova M."/>
            <person name="Weitz H."/>
            <person name="Taylor A."/>
            <person name="Grigoriev I.V."/>
            <person name="Nagy L.G."/>
            <person name="Martin F."/>
            <person name="Kauserud H."/>
        </authorList>
    </citation>
    <scope>NUCLEOTIDE SEQUENCE</scope>
    <source>
        <strain evidence="2">CBHHK200</strain>
    </source>
</reference>
<feature type="region of interest" description="Disordered" evidence="1">
    <location>
        <begin position="26"/>
        <end position="193"/>
    </location>
</feature>
<organism evidence="2 3">
    <name type="scientific">Mycena alexandri</name>
    <dbReference type="NCBI Taxonomy" id="1745969"/>
    <lineage>
        <taxon>Eukaryota</taxon>
        <taxon>Fungi</taxon>
        <taxon>Dikarya</taxon>
        <taxon>Basidiomycota</taxon>
        <taxon>Agaricomycotina</taxon>
        <taxon>Agaricomycetes</taxon>
        <taxon>Agaricomycetidae</taxon>
        <taxon>Agaricales</taxon>
        <taxon>Marasmiineae</taxon>
        <taxon>Mycenaceae</taxon>
        <taxon>Mycena</taxon>
    </lineage>
</organism>